<gene>
    <name evidence="2" type="ORF">H3H32_33660</name>
</gene>
<dbReference type="CDD" id="cd08946">
    <property type="entry name" value="SDR_e"/>
    <property type="match status" value="1"/>
</dbReference>
<dbReference type="PANTHER" id="PTHR43103">
    <property type="entry name" value="NUCLEOSIDE-DIPHOSPHATE-SUGAR EPIMERASE"/>
    <property type="match status" value="1"/>
</dbReference>
<keyword evidence="3" id="KW-1185">Reference proteome</keyword>
<feature type="domain" description="NAD-dependent epimerase/dehydratase" evidence="1">
    <location>
        <begin position="7"/>
        <end position="199"/>
    </location>
</feature>
<dbReference type="EMBL" id="CP059732">
    <property type="protein sequence ID" value="QMW02789.1"/>
    <property type="molecule type" value="Genomic_DNA"/>
</dbReference>
<evidence type="ECO:0000313" key="2">
    <source>
        <dbReference type="EMBL" id="QMW02789.1"/>
    </source>
</evidence>
<dbReference type="KEGG" id="sfol:H3H32_33660"/>
<dbReference type="Pfam" id="PF01370">
    <property type="entry name" value="Epimerase"/>
    <property type="match status" value="1"/>
</dbReference>
<name>A0A7G5GV97_9BACT</name>
<dbReference type="InterPro" id="IPR036291">
    <property type="entry name" value="NAD(P)-bd_dom_sf"/>
</dbReference>
<dbReference type="AlphaFoldDB" id="A0A7G5GV97"/>
<reference evidence="2 3" key="1">
    <citation type="submission" date="2020-07" db="EMBL/GenBank/DDBJ databases">
        <title>Spirosoma foliorum sp. nov., isolated from the leaves on the Nejang mountain Korea, Republic of.</title>
        <authorList>
            <person name="Ho H."/>
            <person name="Lee Y.-J."/>
            <person name="Nurcahyanto D.-A."/>
            <person name="Kim S.-G."/>
        </authorList>
    </citation>
    <scope>NUCLEOTIDE SEQUENCE [LARGE SCALE GENOMIC DNA]</scope>
    <source>
        <strain evidence="2 3">PL0136</strain>
    </source>
</reference>
<dbReference type="Proteomes" id="UP000515369">
    <property type="component" value="Chromosome"/>
</dbReference>
<organism evidence="2 3">
    <name type="scientific">Spirosoma foliorum</name>
    <dbReference type="NCBI Taxonomy" id="2710596"/>
    <lineage>
        <taxon>Bacteria</taxon>
        <taxon>Pseudomonadati</taxon>
        <taxon>Bacteroidota</taxon>
        <taxon>Cytophagia</taxon>
        <taxon>Cytophagales</taxon>
        <taxon>Cytophagaceae</taxon>
        <taxon>Spirosoma</taxon>
    </lineage>
</organism>
<sequence length="300" mass="33740">MTKKRIFFTGGSGKAGKHVIPYLIDQGHTVLNVDLMPLDHPGVNNIVADITDSGQMFNALSSYASLDELEPGTGVPKFDAVVHFAAVPRILLKPDNETFRVNTIGTYNVIEAAVKLGIRKIIIASSETTYGICFSDGQTNPKSLPLEEDYDVDPMDSYGLSKVVNEQTARSFQRRSGFDVYALRIGNVIEPHEYTELFPFYLTHPEVRRRNAFCYIDARDLGQIVDLCLQKEGLGYQIFNAGNDHNGAILPSLELSKKFFPGVPLTRELGKYEALFSNRKIREVLGFKEQHNWQKYVTWE</sequence>
<dbReference type="PANTHER" id="PTHR43103:SF6">
    <property type="entry name" value="PUTATIVE-RELATED"/>
    <property type="match status" value="1"/>
</dbReference>
<protein>
    <submittedName>
        <fullName evidence="2">NAD(P)-dependent oxidoreductase</fullName>
    </submittedName>
</protein>
<dbReference type="Gene3D" id="3.40.50.720">
    <property type="entry name" value="NAD(P)-binding Rossmann-like Domain"/>
    <property type="match status" value="1"/>
</dbReference>
<dbReference type="SUPFAM" id="SSF51735">
    <property type="entry name" value="NAD(P)-binding Rossmann-fold domains"/>
    <property type="match status" value="1"/>
</dbReference>
<dbReference type="RefSeq" id="WP_182460083.1">
    <property type="nucleotide sequence ID" value="NZ_CP059732.1"/>
</dbReference>
<dbReference type="InterPro" id="IPR001509">
    <property type="entry name" value="Epimerase_deHydtase"/>
</dbReference>
<accession>A0A7G5GV97</accession>
<evidence type="ECO:0000259" key="1">
    <source>
        <dbReference type="Pfam" id="PF01370"/>
    </source>
</evidence>
<proteinExistence type="predicted"/>
<evidence type="ECO:0000313" key="3">
    <source>
        <dbReference type="Proteomes" id="UP000515369"/>
    </source>
</evidence>